<dbReference type="EMBL" id="CAJNDS010000821">
    <property type="protein sequence ID" value="CAE7236008.1"/>
    <property type="molecule type" value="Genomic_DNA"/>
</dbReference>
<feature type="region of interest" description="Disordered" evidence="1">
    <location>
        <begin position="71"/>
        <end position="94"/>
    </location>
</feature>
<protein>
    <submittedName>
        <fullName evidence="3">Uncharacterized protein</fullName>
    </submittedName>
</protein>
<sequence>MLEIMLAVVLWAGMTFVIIVIVSGSNVVIVSSGKGKRQTSDSTEKEAPACLRSRPDPQVQVRQRVQQCAKQTATIEEAQPHGSGTKGRADEEPLPDCGKCGQGTENDITANGVGVPSEANEEVDRKRLQVLQLLDCIISGEDVTTNAVALDVLHALPACKDPATLDAMLEELISHKSAINRVVQIYVLSRTPRPPQEHLFEIRSLELPSTECYSVNPSLRIKDEIAGKLLVLLAECAHQRAETLKTREAIDHLTRIDDTQLLQEVHGGLDSWPFIGGSIAWSRILQAERRLGAGVPNQPVPGPTGSFDPLKLRICMWLTENGEGGNAERGLQRACLAMLQRRGCDSGCLSNLQWGLSHWQFSSISLSYTRLFMAARFLRWHANSL</sequence>
<keyword evidence="2" id="KW-0812">Transmembrane</keyword>
<evidence type="ECO:0000256" key="1">
    <source>
        <dbReference type="SAM" id="MobiDB-lite"/>
    </source>
</evidence>
<evidence type="ECO:0000256" key="2">
    <source>
        <dbReference type="SAM" id="Phobius"/>
    </source>
</evidence>
<feature type="transmembrane region" description="Helical" evidence="2">
    <location>
        <begin position="6"/>
        <end position="30"/>
    </location>
</feature>
<accession>A0A812KZ06</accession>
<dbReference type="Proteomes" id="UP000604046">
    <property type="component" value="Unassembled WGS sequence"/>
</dbReference>
<gene>
    <name evidence="3" type="ORF">SNAT2548_LOCUS10125</name>
</gene>
<name>A0A812KZ06_9DINO</name>
<feature type="compositionally biased region" description="Basic and acidic residues" evidence="1">
    <location>
        <begin position="38"/>
        <end position="47"/>
    </location>
</feature>
<keyword evidence="2" id="KW-1133">Transmembrane helix</keyword>
<reference evidence="3" key="1">
    <citation type="submission" date="2021-02" db="EMBL/GenBank/DDBJ databases">
        <authorList>
            <person name="Dougan E. K."/>
            <person name="Rhodes N."/>
            <person name="Thang M."/>
            <person name="Chan C."/>
        </authorList>
    </citation>
    <scope>NUCLEOTIDE SEQUENCE</scope>
</reference>
<feature type="region of interest" description="Disordered" evidence="1">
    <location>
        <begin position="32"/>
        <end position="56"/>
    </location>
</feature>
<keyword evidence="2" id="KW-0472">Membrane</keyword>
<evidence type="ECO:0000313" key="3">
    <source>
        <dbReference type="EMBL" id="CAE7236008.1"/>
    </source>
</evidence>
<proteinExistence type="predicted"/>
<keyword evidence="4" id="KW-1185">Reference proteome</keyword>
<comment type="caution">
    <text evidence="3">The sequence shown here is derived from an EMBL/GenBank/DDBJ whole genome shotgun (WGS) entry which is preliminary data.</text>
</comment>
<evidence type="ECO:0000313" key="4">
    <source>
        <dbReference type="Proteomes" id="UP000604046"/>
    </source>
</evidence>
<organism evidence="3 4">
    <name type="scientific">Symbiodinium natans</name>
    <dbReference type="NCBI Taxonomy" id="878477"/>
    <lineage>
        <taxon>Eukaryota</taxon>
        <taxon>Sar</taxon>
        <taxon>Alveolata</taxon>
        <taxon>Dinophyceae</taxon>
        <taxon>Suessiales</taxon>
        <taxon>Symbiodiniaceae</taxon>
        <taxon>Symbiodinium</taxon>
    </lineage>
</organism>
<dbReference type="AlphaFoldDB" id="A0A812KZ06"/>